<gene>
    <name evidence="2" type="ORF">C7M84_008538</name>
</gene>
<dbReference type="AlphaFoldDB" id="A0A3R7PIJ8"/>
<evidence type="ECO:0000313" key="3">
    <source>
        <dbReference type="Proteomes" id="UP000283509"/>
    </source>
</evidence>
<dbReference type="InterPro" id="IPR045838">
    <property type="entry name" value="DEPDC5_CTD"/>
</dbReference>
<comment type="caution">
    <text evidence="2">The sequence shown here is derived from an EMBL/GenBank/DDBJ whole genome shotgun (WGS) entry which is preliminary data.</text>
</comment>
<dbReference type="Pfam" id="PF19418">
    <property type="entry name" value="DEPDC5_CTD"/>
    <property type="match status" value="1"/>
</dbReference>
<feature type="domain" description="DEPDC5 C-terminal" evidence="1">
    <location>
        <begin position="24"/>
        <end position="79"/>
    </location>
</feature>
<name>A0A3R7PIJ8_PENVA</name>
<dbReference type="STRING" id="6689.A0A3R7PIJ8"/>
<reference evidence="2 3" key="1">
    <citation type="submission" date="2018-04" db="EMBL/GenBank/DDBJ databases">
        <authorList>
            <person name="Zhang X."/>
            <person name="Yuan J."/>
            <person name="Li F."/>
            <person name="Xiang J."/>
        </authorList>
    </citation>
    <scope>NUCLEOTIDE SEQUENCE [LARGE SCALE GENOMIC DNA]</scope>
    <source>
        <tissue evidence="2">Muscle</tissue>
    </source>
</reference>
<reference evidence="2 3" key="2">
    <citation type="submission" date="2019-01" db="EMBL/GenBank/DDBJ databases">
        <title>The decoding of complex shrimp genome reveals the adaptation for benthos swimmer, frequently molting mechanism and breeding impact on genome.</title>
        <authorList>
            <person name="Sun Y."/>
            <person name="Gao Y."/>
            <person name="Yu Y."/>
        </authorList>
    </citation>
    <scope>NUCLEOTIDE SEQUENCE [LARGE SCALE GENOMIC DNA]</scope>
    <source>
        <tissue evidence="2">Muscle</tissue>
    </source>
</reference>
<proteinExistence type="predicted"/>
<sequence>MFIMIHSPGTGVHSHLPYPPEVSRGRTSTTPVTPSTFPQPGFLWSFNYMLTRRWKSAVSGDEILGEKMLHDFRQFCTNHHGRLRDFWDSHLPQLSPVSPTDEFIGES</sequence>
<dbReference type="EMBL" id="QCYY01002076">
    <property type="protein sequence ID" value="ROT73049.1"/>
    <property type="molecule type" value="Genomic_DNA"/>
</dbReference>
<protein>
    <submittedName>
        <fullName evidence="2">Putative DEP domain-containing protein 5-like isoform X1</fullName>
    </submittedName>
</protein>
<keyword evidence="3" id="KW-1185">Reference proteome</keyword>
<dbReference type="Proteomes" id="UP000283509">
    <property type="component" value="Unassembled WGS sequence"/>
</dbReference>
<accession>A0A3R7PIJ8</accession>
<dbReference type="OrthoDB" id="39497at2759"/>
<organism evidence="2 3">
    <name type="scientific">Penaeus vannamei</name>
    <name type="common">Whiteleg shrimp</name>
    <name type="synonym">Litopenaeus vannamei</name>
    <dbReference type="NCBI Taxonomy" id="6689"/>
    <lineage>
        <taxon>Eukaryota</taxon>
        <taxon>Metazoa</taxon>
        <taxon>Ecdysozoa</taxon>
        <taxon>Arthropoda</taxon>
        <taxon>Crustacea</taxon>
        <taxon>Multicrustacea</taxon>
        <taxon>Malacostraca</taxon>
        <taxon>Eumalacostraca</taxon>
        <taxon>Eucarida</taxon>
        <taxon>Decapoda</taxon>
        <taxon>Dendrobranchiata</taxon>
        <taxon>Penaeoidea</taxon>
        <taxon>Penaeidae</taxon>
        <taxon>Penaeus</taxon>
    </lineage>
</organism>
<evidence type="ECO:0000313" key="2">
    <source>
        <dbReference type="EMBL" id="ROT73049.1"/>
    </source>
</evidence>
<evidence type="ECO:0000259" key="1">
    <source>
        <dbReference type="Pfam" id="PF19418"/>
    </source>
</evidence>